<proteinExistence type="predicted"/>
<evidence type="ECO:0000256" key="1">
    <source>
        <dbReference type="ARBA" id="ARBA00004141"/>
    </source>
</evidence>
<comment type="subcellular location">
    <subcellularLocation>
        <location evidence="1">Membrane</location>
        <topology evidence="1">Multi-pass membrane protein</topology>
    </subcellularLocation>
</comment>
<dbReference type="InterPro" id="IPR007568">
    <property type="entry name" value="RTA1"/>
</dbReference>
<feature type="transmembrane region" description="Helical" evidence="5">
    <location>
        <begin position="189"/>
        <end position="207"/>
    </location>
</feature>
<evidence type="ECO:0000256" key="3">
    <source>
        <dbReference type="ARBA" id="ARBA00022989"/>
    </source>
</evidence>
<evidence type="ECO:0000313" key="6">
    <source>
        <dbReference type="EMBL" id="OOO07616.1"/>
    </source>
</evidence>
<dbReference type="GO" id="GO:0016020">
    <property type="term" value="C:membrane"/>
    <property type="evidence" value="ECO:0007669"/>
    <property type="project" value="UniProtKB-SubCell"/>
</dbReference>
<gene>
    <name evidence="6" type="ORF">OAory_01041160</name>
</gene>
<dbReference type="Proteomes" id="UP000190312">
    <property type="component" value="Unassembled WGS sequence"/>
</dbReference>
<dbReference type="EMBL" id="MKZY01000006">
    <property type="protein sequence ID" value="OOO07616.1"/>
    <property type="molecule type" value="Genomic_DNA"/>
</dbReference>
<feature type="transmembrane region" description="Helical" evidence="5">
    <location>
        <begin position="34"/>
        <end position="56"/>
    </location>
</feature>
<dbReference type="VEuPathDB" id="FungiDB:AO090010000432"/>
<dbReference type="AlphaFoldDB" id="A0A1S9DFC3"/>
<dbReference type="PANTHER" id="PTHR31465:SF1">
    <property type="entry name" value="PROTEIN RTA1-RELATED"/>
    <property type="match status" value="1"/>
</dbReference>
<dbReference type="eggNOG" id="ENOG502SK3S">
    <property type="taxonomic scope" value="Eukaryota"/>
</dbReference>
<sequence length="476" mass="53123">MAPPLCDPENYKDATFAFYRFAPSVEANIIFTKIWYLWPLVVGGACEAVGYIGRVLNALEDEGCWNIGPYVIQNTLILLGPAFMAASIYMILGRIILLTAGEHHALVKRKRLTKTFVWGDVVSLCTQSTSGSIMAAPDLWQIGEKVIIAGLFVQLFIFSCFLVIAINYHYRLAKSPTPESNNPSIRWKWYLFTLYLTGGLVLVRSVFRVVEFIEGNHGPIMRSEAYVFIFDGFLMVLVLLWMNWFHPGEIGLLLRNEVPITNGLQLMKIPTILGLVGKNTVIVRCKRHTTVAVPPPTYTANFSAVEVLAIAAAASVAWTELTLTGEKAVDAASYASFVGYMDSVMPAHDSKIKRGRNGWEYKVTLNANFDANSMYASIQPYRVQKFIAGGDKAHGSDITTGNVIFSWMGANGGVASHTDKVDAVRSTYQLPYPIPRDHRGHTFKVHSIRFHDIHVEADDCVWKGREDDVEWTCYFG</sequence>
<accession>A0A1S9DFC3</accession>
<evidence type="ECO:0000256" key="2">
    <source>
        <dbReference type="ARBA" id="ARBA00022692"/>
    </source>
</evidence>
<protein>
    <submittedName>
        <fullName evidence="6">RTA-like protein</fullName>
    </submittedName>
</protein>
<organism evidence="6 7">
    <name type="scientific">Aspergillus oryzae</name>
    <name type="common">Yellow koji mold</name>
    <dbReference type="NCBI Taxonomy" id="5062"/>
    <lineage>
        <taxon>Eukaryota</taxon>
        <taxon>Fungi</taxon>
        <taxon>Dikarya</taxon>
        <taxon>Ascomycota</taxon>
        <taxon>Pezizomycotina</taxon>
        <taxon>Eurotiomycetes</taxon>
        <taxon>Eurotiomycetidae</taxon>
        <taxon>Eurotiales</taxon>
        <taxon>Aspergillaceae</taxon>
        <taxon>Aspergillus</taxon>
        <taxon>Aspergillus subgen. Circumdati</taxon>
    </lineage>
</organism>
<feature type="transmembrane region" description="Helical" evidence="5">
    <location>
        <begin position="146"/>
        <end position="168"/>
    </location>
</feature>
<evidence type="ECO:0000256" key="5">
    <source>
        <dbReference type="SAM" id="Phobius"/>
    </source>
</evidence>
<reference evidence="6 7" key="1">
    <citation type="submission" date="2016-10" db="EMBL/GenBank/DDBJ databases">
        <title>Genome sequencing of Aspergillus oryzae BCC7051.</title>
        <authorList>
            <person name="Thammarongtham C."/>
            <person name="Vorapreeda T."/>
            <person name="Nookaew I."/>
            <person name="Srisuk T."/>
            <person name="Land M."/>
            <person name="Jeennor S."/>
            <person name="Laoteng K."/>
        </authorList>
    </citation>
    <scope>NUCLEOTIDE SEQUENCE [LARGE SCALE GENOMIC DNA]</scope>
    <source>
        <strain evidence="6 7">BCC7051</strain>
    </source>
</reference>
<feature type="transmembrane region" description="Helical" evidence="5">
    <location>
        <begin position="227"/>
        <end position="245"/>
    </location>
</feature>
<evidence type="ECO:0000313" key="7">
    <source>
        <dbReference type="Proteomes" id="UP000190312"/>
    </source>
</evidence>
<evidence type="ECO:0000256" key="4">
    <source>
        <dbReference type="ARBA" id="ARBA00023136"/>
    </source>
</evidence>
<keyword evidence="3 5" id="KW-1133">Transmembrane helix</keyword>
<dbReference type="OrthoDB" id="4368841at2759"/>
<keyword evidence="4 5" id="KW-0472">Membrane</keyword>
<dbReference type="PANTHER" id="PTHR31465">
    <property type="entry name" value="PROTEIN RTA1-RELATED"/>
    <property type="match status" value="1"/>
</dbReference>
<comment type="caution">
    <text evidence="6">The sequence shown here is derived from an EMBL/GenBank/DDBJ whole genome shotgun (WGS) entry which is preliminary data.</text>
</comment>
<dbReference type="VEuPathDB" id="FungiDB:AO090010000434"/>
<dbReference type="Pfam" id="PF04479">
    <property type="entry name" value="RTA1"/>
    <property type="match status" value="1"/>
</dbReference>
<feature type="transmembrane region" description="Helical" evidence="5">
    <location>
        <begin position="76"/>
        <end position="97"/>
    </location>
</feature>
<keyword evidence="2 5" id="KW-0812">Transmembrane</keyword>
<name>A0A1S9DFC3_ASPOZ</name>